<protein>
    <recommendedName>
        <fullName evidence="8">Proton extrusion protein PxcA</fullName>
    </recommendedName>
</protein>
<gene>
    <name evidence="8" type="primary">pxcA</name>
    <name evidence="9" type="ORF">DP116_27275</name>
</gene>
<evidence type="ECO:0000256" key="4">
    <source>
        <dbReference type="ARBA" id="ARBA00022781"/>
    </source>
</evidence>
<comment type="caution">
    <text evidence="9">The sequence shown here is derived from an EMBL/GenBank/DDBJ whole genome shotgun (WGS) entry which is preliminary data.</text>
</comment>
<evidence type="ECO:0000313" key="10">
    <source>
        <dbReference type="Proteomes" id="UP000718564"/>
    </source>
</evidence>
<evidence type="ECO:0000256" key="2">
    <source>
        <dbReference type="ARBA" id="ARBA00022448"/>
    </source>
</evidence>
<dbReference type="PANTHER" id="PTHR33650">
    <property type="entry name" value="CHLOROPLAST ENVELOPE MEMBRANE PROTEIN-RELATED"/>
    <property type="match status" value="1"/>
</dbReference>
<evidence type="ECO:0000256" key="6">
    <source>
        <dbReference type="ARBA" id="ARBA00023065"/>
    </source>
</evidence>
<evidence type="ECO:0000256" key="1">
    <source>
        <dbReference type="ARBA" id="ARBA00004141"/>
    </source>
</evidence>
<comment type="similarity">
    <text evidence="8">Belongs to the CemA family.</text>
</comment>
<evidence type="ECO:0000256" key="3">
    <source>
        <dbReference type="ARBA" id="ARBA00022692"/>
    </source>
</evidence>
<dbReference type="NCBIfam" id="NF002703">
    <property type="entry name" value="PRK02507.1-1"/>
    <property type="match status" value="1"/>
</dbReference>
<feature type="transmembrane region" description="Helical" evidence="8">
    <location>
        <begin position="304"/>
        <end position="323"/>
    </location>
</feature>
<accession>A0ABX1PGD9</accession>
<evidence type="ECO:0000256" key="8">
    <source>
        <dbReference type="HAMAP-Rule" id="MF_01308"/>
    </source>
</evidence>
<keyword evidence="8" id="KW-1003">Cell membrane</keyword>
<keyword evidence="4 8" id="KW-0375">Hydrogen ion transport</keyword>
<dbReference type="Proteomes" id="UP000718564">
    <property type="component" value="Unassembled WGS sequence"/>
</dbReference>
<evidence type="ECO:0000256" key="5">
    <source>
        <dbReference type="ARBA" id="ARBA00022989"/>
    </source>
</evidence>
<keyword evidence="2 8" id="KW-0813">Transport</keyword>
<dbReference type="Pfam" id="PF03040">
    <property type="entry name" value="CemA"/>
    <property type="match status" value="1"/>
</dbReference>
<dbReference type="EMBL" id="QMEB01000348">
    <property type="protein sequence ID" value="NMG22931.1"/>
    <property type="molecule type" value="Genomic_DNA"/>
</dbReference>
<organism evidence="9 10">
    <name type="scientific">Brasilonema bromeliae SPC951</name>
    <dbReference type="NCBI Taxonomy" id="385972"/>
    <lineage>
        <taxon>Bacteria</taxon>
        <taxon>Bacillati</taxon>
        <taxon>Cyanobacteriota</taxon>
        <taxon>Cyanophyceae</taxon>
        <taxon>Nostocales</taxon>
        <taxon>Scytonemataceae</taxon>
        <taxon>Brasilonema</taxon>
        <taxon>Bromeliae group (in: Brasilonema)</taxon>
    </lineage>
</organism>
<name>A0ABX1PGD9_9CYAN</name>
<evidence type="ECO:0000256" key="7">
    <source>
        <dbReference type="ARBA" id="ARBA00023136"/>
    </source>
</evidence>
<comment type="subcellular location">
    <subcellularLocation>
        <location evidence="8">Cell inner membrane</location>
        <topology evidence="8">Multi-pass membrane protein</topology>
    </subcellularLocation>
    <subcellularLocation>
        <location evidence="1">Membrane</location>
        <topology evidence="1">Multi-pass membrane protein</topology>
    </subcellularLocation>
</comment>
<keyword evidence="7 8" id="KW-0472">Membrane</keyword>
<proteinExistence type="inferred from homology"/>
<keyword evidence="5 8" id="KW-1133">Transmembrane helix</keyword>
<sequence length="427" mass="48573">MKILFFNKNPGFIGQKIQEYLQAGNKRLLGTPERALSEAYQAAHRIKNIEREHFNGQKITPHLSNYTESVRAYWQVSLNKNLMIIKAKLAEFRISCSLLDISSSAFLEKLSFIDEVTLKYNLEQEINKNGITPVSQPLQMNRDEVNNQSDSSGVDNIKVDPVFKKTGVFPRSIGRTLNRIKADFLPQAEEQFVRDFQIFKNRTRTAAKFLAMLVIVPILTQSLSKEFLVSPIVERVRGENVSQLFLNSEMEEEALTELKTFEQNLKFQSLISQAPPLSPEVIEEKVKQKVHTIAEEFREKGNNAISNVFADLLSLIAFALVIVTSKREIVIVKSFIDDVIYGLSDSAKAFLIILFTDIFVGFHSPHGWEVILEGFAEHLGLPAEKSAISLFIATFPVILDTIFKYWIFRYLSRLSPSALATMKEMNE</sequence>
<keyword evidence="6 8" id="KW-0406">Ion transport</keyword>
<keyword evidence="3 8" id="KW-0812">Transmembrane</keyword>
<dbReference type="PANTHER" id="PTHR33650:SF2">
    <property type="entry name" value="CHLOROPLAST ENVELOPE MEMBRANE PROTEIN"/>
    <property type="match status" value="1"/>
</dbReference>
<reference evidence="9 10" key="1">
    <citation type="submission" date="2018-06" db="EMBL/GenBank/DDBJ databases">
        <title>Comparative genomics of Brasilonema spp. strains.</title>
        <authorList>
            <person name="Alvarenga D.O."/>
            <person name="Fiore M.F."/>
            <person name="Varani A.M."/>
        </authorList>
    </citation>
    <scope>NUCLEOTIDE SEQUENCE [LARGE SCALE GENOMIC DNA]</scope>
    <source>
        <strain evidence="9 10">SPC951</strain>
    </source>
</reference>
<evidence type="ECO:0000313" key="9">
    <source>
        <dbReference type="EMBL" id="NMG22931.1"/>
    </source>
</evidence>
<dbReference type="RefSeq" id="WP_169158105.1">
    <property type="nucleotide sequence ID" value="NZ_CAWPJE010000366.1"/>
</dbReference>
<feature type="transmembrane region" description="Helical" evidence="8">
    <location>
        <begin position="388"/>
        <end position="407"/>
    </location>
</feature>
<dbReference type="InterPro" id="IPR004282">
    <property type="entry name" value="CemA"/>
</dbReference>
<keyword evidence="8" id="KW-0997">Cell inner membrane</keyword>
<comment type="function">
    <text evidence="8">Required for H(+) efflux immediately after light irradiation to form a rapid H(+) concentration gradient across the thylakoid membranes. Together with PxcL, contributes to transient H(+) uptake following dark to light transition.</text>
</comment>
<dbReference type="HAMAP" id="MF_01308">
    <property type="entry name" value="CemA_PxcA"/>
    <property type="match status" value="1"/>
</dbReference>
<keyword evidence="10" id="KW-1185">Reference proteome</keyword>
<feature type="transmembrane region" description="Helical" evidence="8">
    <location>
        <begin position="349"/>
        <end position="368"/>
    </location>
</feature>